<comment type="caution">
    <text evidence="2">The sequence shown here is derived from an EMBL/GenBank/DDBJ whole genome shotgun (WGS) entry which is preliminary data.</text>
</comment>
<organism evidence="2 3">
    <name type="scientific">Nocardioides zeicaulis</name>
    <dbReference type="NCBI Taxonomy" id="1776857"/>
    <lineage>
        <taxon>Bacteria</taxon>
        <taxon>Bacillati</taxon>
        <taxon>Actinomycetota</taxon>
        <taxon>Actinomycetes</taxon>
        <taxon>Propionibacteriales</taxon>
        <taxon>Nocardioidaceae</taxon>
        <taxon>Nocardioides</taxon>
    </lineage>
</organism>
<dbReference type="SUPFAM" id="SSF53335">
    <property type="entry name" value="S-adenosyl-L-methionine-dependent methyltransferases"/>
    <property type="match status" value="1"/>
</dbReference>
<evidence type="ECO:0000313" key="3">
    <source>
        <dbReference type="Proteomes" id="UP001589698"/>
    </source>
</evidence>
<dbReference type="EMBL" id="JBHLXH010000001">
    <property type="protein sequence ID" value="MFC0221834.1"/>
    <property type="molecule type" value="Genomic_DNA"/>
</dbReference>
<keyword evidence="2" id="KW-0808">Transferase</keyword>
<dbReference type="Gene3D" id="3.40.50.150">
    <property type="entry name" value="Vaccinia Virus protein VP39"/>
    <property type="match status" value="1"/>
</dbReference>
<name>A0ABV6DZ06_9ACTN</name>
<dbReference type="PANTHER" id="PTHR43861">
    <property type="entry name" value="TRANS-ACONITATE 2-METHYLTRANSFERASE-RELATED"/>
    <property type="match status" value="1"/>
</dbReference>
<reference evidence="2 3" key="1">
    <citation type="submission" date="2024-09" db="EMBL/GenBank/DDBJ databases">
        <authorList>
            <person name="Sun Q."/>
            <person name="Mori K."/>
        </authorList>
    </citation>
    <scope>NUCLEOTIDE SEQUENCE [LARGE SCALE GENOMIC DNA]</scope>
    <source>
        <strain evidence="2 3">CCM 8654</strain>
    </source>
</reference>
<dbReference type="PANTHER" id="PTHR43861:SF1">
    <property type="entry name" value="TRANS-ACONITATE 2-METHYLTRANSFERASE"/>
    <property type="match status" value="1"/>
</dbReference>
<dbReference type="EC" id="2.1.1.64" evidence="2"/>
<dbReference type="RefSeq" id="WP_378517502.1">
    <property type="nucleotide sequence ID" value="NZ_CBCSDI010000007.1"/>
</dbReference>
<dbReference type="InterPro" id="IPR013217">
    <property type="entry name" value="Methyltransf_12"/>
</dbReference>
<proteinExistence type="predicted"/>
<feature type="domain" description="Methyltransferase type 12" evidence="1">
    <location>
        <begin position="50"/>
        <end position="138"/>
    </location>
</feature>
<dbReference type="GO" id="GO:0102208">
    <property type="term" value="F:2-polyprenyl-6-hydroxyphenol methylase activity"/>
    <property type="evidence" value="ECO:0007669"/>
    <property type="project" value="UniProtKB-EC"/>
</dbReference>
<gene>
    <name evidence="2" type="ORF">ACFFJG_05025</name>
</gene>
<dbReference type="GO" id="GO:0032259">
    <property type="term" value="P:methylation"/>
    <property type="evidence" value="ECO:0007669"/>
    <property type="project" value="UniProtKB-KW"/>
</dbReference>
<dbReference type="GO" id="GO:0061542">
    <property type="term" value="F:3-demethylubiquinol 3-O-methyltransferase activity"/>
    <property type="evidence" value="ECO:0007669"/>
    <property type="project" value="UniProtKB-EC"/>
</dbReference>
<keyword evidence="2" id="KW-0489">Methyltransferase</keyword>
<protein>
    <submittedName>
        <fullName evidence="2">Class I SAM-dependent methyltransferase</fullName>
        <ecNumber evidence="2">2.1.1.222</ecNumber>
        <ecNumber evidence="2">2.1.1.64</ecNumber>
    </submittedName>
</protein>
<evidence type="ECO:0000259" key="1">
    <source>
        <dbReference type="Pfam" id="PF08242"/>
    </source>
</evidence>
<dbReference type="CDD" id="cd02440">
    <property type="entry name" value="AdoMet_MTases"/>
    <property type="match status" value="1"/>
</dbReference>
<accession>A0ABV6DZ06</accession>
<dbReference type="InterPro" id="IPR029063">
    <property type="entry name" value="SAM-dependent_MTases_sf"/>
</dbReference>
<sequence>MSLRTFTRTFAGGRVARGMARVNARHPWSHNDHFHPWVLAHLPERRGTALDVGCGRGGLLAALAPRFASVVGVDTDPAMRAAARARCAGLPRVRVDDRDWTEVEGPLDLVTMVAVLHHLDVDAALQHVRDVLAPGGRLLVVGLAPPASVRDHVWDAASIVTNPLIGLAKHPRVDRSGPQPPSFPVREPTMTYDDLARRVATVLPGATMRHRLAFRHTIAWTKPGPAARNIS</sequence>
<dbReference type="EC" id="2.1.1.222" evidence="2"/>
<keyword evidence="3" id="KW-1185">Reference proteome</keyword>
<evidence type="ECO:0000313" key="2">
    <source>
        <dbReference type="EMBL" id="MFC0221834.1"/>
    </source>
</evidence>
<dbReference type="Pfam" id="PF08242">
    <property type="entry name" value="Methyltransf_12"/>
    <property type="match status" value="1"/>
</dbReference>
<dbReference type="Proteomes" id="UP001589698">
    <property type="component" value="Unassembled WGS sequence"/>
</dbReference>